<comment type="caution">
    <text evidence="1">The sequence shown here is derived from an EMBL/GenBank/DDBJ whole genome shotgun (WGS) entry which is preliminary data.</text>
</comment>
<organism evidence="1 2">
    <name type="scientific">Canavalia gladiata</name>
    <name type="common">Sword bean</name>
    <name type="synonym">Dolichos gladiatus</name>
    <dbReference type="NCBI Taxonomy" id="3824"/>
    <lineage>
        <taxon>Eukaryota</taxon>
        <taxon>Viridiplantae</taxon>
        <taxon>Streptophyta</taxon>
        <taxon>Embryophyta</taxon>
        <taxon>Tracheophyta</taxon>
        <taxon>Spermatophyta</taxon>
        <taxon>Magnoliopsida</taxon>
        <taxon>eudicotyledons</taxon>
        <taxon>Gunneridae</taxon>
        <taxon>Pentapetalae</taxon>
        <taxon>rosids</taxon>
        <taxon>fabids</taxon>
        <taxon>Fabales</taxon>
        <taxon>Fabaceae</taxon>
        <taxon>Papilionoideae</taxon>
        <taxon>50 kb inversion clade</taxon>
        <taxon>NPAAA clade</taxon>
        <taxon>indigoferoid/millettioid clade</taxon>
        <taxon>Phaseoleae</taxon>
        <taxon>Canavalia</taxon>
    </lineage>
</organism>
<sequence length="274" mass="30748">MAGCVCLLMTYQCLFAPYPYRDLPPLADSYKESVLVPETHFSRGPAIGSDSPETPRTLMYSIMDGLLIAPDSPLYLDALEWPKHPTVLMTFVQIAERNATRRGAKDANMVHHLVGIGFPRGAVIKPVPYGYPYASNLRGSRSIPKKFHQAHLLSWLPSRNVRKPCIFPDFTASRIGCIDSLDTARFSRTSSPVIPIFLANIITIKYLWYLLGTDHGIMNPLWFCLNEMKHILVAIPFQGLARILVNKKCYGSRVVSRDSLLEPTPKFSQISILV</sequence>
<keyword evidence="2" id="KW-1185">Reference proteome</keyword>
<accession>A0AAN9JVJ9</accession>
<name>A0AAN9JVJ9_CANGL</name>
<evidence type="ECO:0000313" key="1">
    <source>
        <dbReference type="EMBL" id="KAK7306250.1"/>
    </source>
</evidence>
<proteinExistence type="predicted"/>
<dbReference type="Proteomes" id="UP001367508">
    <property type="component" value="Unassembled WGS sequence"/>
</dbReference>
<protein>
    <submittedName>
        <fullName evidence="1">Uncharacterized protein</fullName>
    </submittedName>
</protein>
<evidence type="ECO:0000313" key="2">
    <source>
        <dbReference type="Proteomes" id="UP001367508"/>
    </source>
</evidence>
<gene>
    <name evidence="1" type="ORF">VNO77_44176</name>
</gene>
<reference evidence="1 2" key="1">
    <citation type="submission" date="2024-01" db="EMBL/GenBank/DDBJ databases">
        <title>The genomes of 5 underutilized Papilionoideae crops provide insights into root nodulation and disease resistanc.</title>
        <authorList>
            <person name="Jiang F."/>
        </authorList>
    </citation>
    <scope>NUCLEOTIDE SEQUENCE [LARGE SCALE GENOMIC DNA]</scope>
    <source>
        <strain evidence="1">LVBAO_FW01</strain>
        <tissue evidence="1">Leaves</tissue>
    </source>
</reference>
<dbReference type="EMBL" id="JAYMYQ010000011">
    <property type="protein sequence ID" value="KAK7306250.1"/>
    <property type="molecule type" value="Genomic_DNA"/>
</dbReference>
<dbReference type="AlphaFoldDB" id="A0AAN9JVJ9"/>